<keyword evidence="13" id="KW-1185">Reference proteome</keyword>
<keyword evidence="5" id="KW-0146">Chitin degradation</keyword>
<dbReference type="AlphaFoldDB" id="A0A941DTF1"/>
<feature type="domain" description="GH18" evidence="11">
    <location>
        <begin position="16"/>
        <end position="424"/>
    </location>
</feature>
<dbReference type="SUPFAM" id="SSF51055">
    <property type="entry name" value="Carbohydrate binding domain"/>
    <property type="match status" value="1"/>
</dbReference>
<dbReference type="PANTHER" id="PTHR11177">
    <property type="entry name" value="CHITINASE"/>
    <property type="match status" value="1"/>
</dbReference>
<dbReference type="SMART" id="SM00060">
    <property type="entry name" value="FN3"/>
    <property type="match status" value="1"/>
</dbReference>
<dbReference type="InterPro" id="IPR017853">
    <property type="entry name" value="GH"/>
</dbReference>
<dbReference type="PROSITE" id="PS50853">
    <property type="entry name" value="FN3"/>
    <property type="match status" value="1"/>
</dbReference>
<dbReference type="SUPFAM" id="SSF51445">
    <property type="entry name" value="(Trans)glycosidases"/>
    <property type="match status" value="1"/>
</dbReference>
<protein>
    <recommendedName>
        <fullName evidence="3">chitinase</fullName>
        <ecNumber evidence="3">3.2.1.14</ecNumber>
    </recommendedName>
</protein>
<feature type="domain" description="Fibronectin type-III" evidence="10">
    <location>
        <begin position="436"/>
        <end position="519"/>
    </location>
</feature>
<keyword evidence="6" id="KW-0119">Carbohydrate metabolism</keyword>
<dbReference type="Gene3D" id="3.20.20.80">
    <property type="entry name" value="Glycosidases"/>
    <property type="match status" value="1"/>
</dbReference>
<keyword evidence="7 9" id="KW-0326">Glycosidase</keyword>
<dbReference type="GO" id="GO:0006032">
    <property type="term" value="P:chitin catabolic process"/>
    <property type="evidence" value="ECO:0007669"/>
    <property type="project" value="UniProtKB-KW"/>
</dbReference>
<dbReference type="SMART" id="SM00636">
    <property type="entry name" value="Glyco_18"/>
    <property type="match status" value="1"/>
</dbReference>
<dbReference type="SUPFAM" id="SSF54556">
    <property type="entry name" value="Chitinase insertion domain"/>
    <property type="match status" value="1"/>
</dbReference>
<dbReference type="CDD" id="cd06548">
    <property type="entry name" value="GH18_chitinase"/>
    <property type="match status" value="1"/>
</dbReference>
<dbReference type="Pfam" id="PF00704">
    <property type="entry name" value="Glyco_hydro_18"/>
    <property type="match status" value="1"/>
</dbReference>
<evidence type="ECO:0000256" key="8">
    <source>
        <dbReference type="ARBA" id="ARBA00023326"/>
    </source>
</evidence>
<dbReference type="PROSITE" id="PS51910">
    <property type="entry name" value="GH18_2"/>
    <property type="match status" value="1"/>
</dbReference>
<gene>
    <name evidence="12" type="ORF">KCX74_10095</name>
</gene>
<proteinExistence type="inferred from homology"/>
<evidence type="ECO:0000313" key="12">
    <source>
        <dbReference type="EMBL" id="MBR7796385.1"/>
    </source>
</evidence>
<dbReference type="Pfam" id="PF00041">
    <property type="entry name" value="fn3"/>
    <property type="match status" value="1"/>
</dbReference>
<sequence length="574" mass="63228">MPTQNSFIQAAETNDYKIIGYYPSWAAYGRDYQVWDMDASKVSHINYAFADICWDGRHGNPDPAGPNPQTWACQDENGNMDAPNGTIVMGDPWIDAQKTNPGDNWDDPLKGNFKQLIKLKEQNPHLKTLISIGGWTWSNRFSDVAADPVTREQFANSAVDFIRNYGFDGVDIDWEYPVSGGLPGNSTRPEDKQNYVLLLQEVREKLDAAEAEDGTEYLLTIASGASNEYVENNELGQIADIVDWINIMTYDFNGGWQTQSGHNAPLYFDPAAEAAGLPKADTFNVQSAVTRHINDGVPANKLVLGTPFYGRGWSDCDAANNGEYQNCSPATEGTWENGTFDFSDLEDNYINKNGYQRYWNDKAKVPYLYNASNGNFITYDDEESFGYKTDFIKSEGLAGAMFWDYSGDVNQTLVTTLANNLNFTGDGGDPNPPALAPQNVNASNVTASSIDLSWEAPTESSSIVEYVIQFNNQEISTASLSTKLENLQSGTSYTITVSSKDADGKLYSAAPLTVSTSDQGGTCDYPAWNGGDTYVGGDRVQHNGNIYEAKWWTKGDEPGTTGDWGPWKVVESCK</sequence>
<dbReference type="SUPFAM" id="SSF49265">
    <property type="entry name" value="Fibronectin type III"/>
    <property type="match status" value="1"/>
</dbReference>
<accession>A0A941DTF1</accession>
<dbReference type="InterPro" id="IPR013783">
    <property type="entry name" value="Ig-like_fold"/>
</dbReference>
<evidence type="ECO:0000313" key="13">
    <source>
        <dbReference type="Proteomes" id="UP000675284"/>
    </source>
</evidence>
<dbReference type="Proteomes" id="UP000675284">
    <property type="component" value="Unassembled WGS sequence"/>
</dbReference>
<comment type="similarity">
    <text evidence="2">Belongs to the glycosyl hydrolase 18 family. Chitinase class II subfamily.</text>
</comment>
<dbReference type="InterPro" id="IPR036116">
    <property type="entry name" value="FN3_sf"/>
</dbReference>
<dbReference type="FunFam" id="3.20.20.80:FF:000153">
    <property type="entry name" value="Chitinase A1"/>
    <property type="match status" value="1"/>
</dbReference>
<dbReference type="GO" id="GO:0008843">
    <property type="term" value="F:endochitinase activity"/>
    <property type="evidence" value="ECO:0007669"/>
    <property type="project" value="UniProtKB-EC"/>
</dbReference>
<dbReference type="Gene3D" id="2.10.10.20">
    <property type="entry name" value="Carbohydrate-binding module superfamily 5/12"/>
    <property type="match status" value="1"/>
</dbReference>
<dbReference type="SMART" id="SM00495">
    <property type="entry name" value="ChtBD3"/>
    <property type="match status" value="1"/>
</dbReference>
<dbReference type="InterPro" id="IPR001223">
    <property type="entry name" value="Glyco_hydro18_cat"/>
</dbReference>
<dbReference type="GO" id="GO:0030246">
    <property type="term" value="F:carbohydrate binding"/>
    <property type="evidence" value="ECO:0007669"/>
    <property type="project" value="InterPro"/>
</dbReference>
<dbReference type="PROSITE" id="PS01095">
    <property type="entry name" value="GH18_1"/>
    <property type="match status" value="1"/>
</dbReference>
<evidence type="ECO:0000256" key="6">
    <source>
        <dbReference type="ARBA" id="ARBA00023277"/>
    </source>
</evidence>
<evidence type="ECO:0000256" key="2">
    <source>
        <dbReference type="ARBA" id="ARBA00009121"/>
    </source>
</evidence>
<dbReference type="Gene3D" id="2.60.40.10">
    <property type="entry name" value="Immunoglobulins"/>
    <property type="match status" value="1"/>
</dbReference>
<organism evidence="12 13">
    <name type="scientific">Virgibacillus salarius</name>
    <dbReference type="NCBI Taxonomy" id="447199"/>
    <lineage>
        <taxon>Bacteria</taxon>
        <taxon>Bacillati</taxon>
        <taxon>Bacillota</taxon>
        <taxon>Bacilli</taxon>
        <taxon>Bacillales</taxon>
        <taxon>Bacillaceae</taxon>
        <taxon>Virgibacillus</taxon>
    </lineage>
</organism>
<dbReference type="InterPro" id="IPR011583">
    <property type="entry name" value="Chitinase_II/V-like_cat"/>
</dbReference>
<keyword evidence="4 9" id="KW-0378">Hydrolase</keyword>
<comment type="catalytic activity">
    <reaction evidence="1">
        <text>Random endo-hydrolysis of N-acetyl-beta-D-glucosaminide (1-&gt;4)-beta-linkages in chitin and chitodextrins.</text>
        <dbReference type="EC" id="3.2.1.14"/>
    </reaction>
</comment>
<evidence type="ECO:0000256" key="5">
    <source>
        <dbReference type="ARBA" id="ARBA00023024"/>
    </source>
</evidence>
<dbReference type="InterPro" id="IPR050314">
    <property type="entry name" value="Glycosyl_Hydrlase_18"/>
</dbReference>
<evidence type="ECO:0000259" key="11">
    <source>
        <dbReference type="PROSITE" id="PS51910"/>
    </source>
</evidence>
<dbReference type="InterPro" id="IPR003961">
    <property type="entry name" value="FN3_dom"/>
</dbReference>
<evidence type="ECO:0000256" key="7">
    <source>
        <dbReference type="ARBA" id="ARBA00023295"/>
    </source>
</evidence>
<reference evidence="12" key="1">
    <citation type="submission" date="2021-04" db="EMBL/GenBank/DDBJ databases">
        <title>Isolation and polyphasic classification of algal microorganism.</title>
        <authorList>
            <person name="Wang S."/>
        </authorList>
    </citation>
    <scope>NUCLEOTIDE SEQUENCE</scope>
    <source>
        <strain evidence="12">720a</strain>
    </source>
</reference>
<dbReference type="EMBL" id="JAGSOT010000026">
    <property type="protein sequence ID" value="MBR7796385.1"/>
    <property type="molecule type" value="Genomic_DNA"/>
</dbReference>
<dbReference type="InterPro" id="IPR003610">
    <property type="entry name" value="CBM5/12"/>
</dbReference>
<evidence type="ECO:0000256" key="4">
    <source>
        <dbReference type="ARBA" id="ARBA00022801"/>
    </source>
</evidence>
<name>A0A941DTF1_9BACI</name>
<dbReference type="PANTHER" id="PTHR11177:SF317">
    <property type="entry name" value="CHITINASE 12-RELATED"/>
    <property type="match status" value="1"/>
</dbReference>
<evidence type="ECO:0000256" key="1">
    <source>
        <dbReference type="ARBA" id="ARBA00000822"/>
    </source>
</evidence>
<dbReference type="Gene3D" id="3.10.50.10">
    <property type="match status" value="1"/>
</dbReference>
<comment type="caution">
    <text evidence="12">The sequence shown here is derived from an EMBL/GenBank/DDBJ whole genome shotgun (WGS) entry which is preliminary data.</text>
</comment>
<dbReference type="InterPro" id="IPR001579">
    <property type="entry name" value="Glyco_hydro_18_chit_AS"/>
</dbReference>
<dbReference type="GO" id="GO:0000272">
    <property type="term" value="P:polysaccharide catabolic process"/>
    <property type="evidence" value="ECO:0007669"/>
    <property type="project" value="UniProtKB-KW"/>
</dbReference>
<dbReference type="EC" id="3.2.1.14" evidence="3"/>
<dbReference type="InterPro" id="IPR029070">
    <property type="entry name" value="Chitinase_insertion_sf"/>
</dbReference>
<evidence type="ECO:0000256" key="9">
    <source>
        <dbReference type="RuleBase" id="RU000489"/>
    </source>
</evidence>
<dbReference type="InterPro" id="IPR036573">
    <property type="entry name" value="CBM_sf_5/12"/>
</dbReference>
<dbReference type="Pfam" id="PF02839">
    <property type="entry name" value="CBM_5_12"/>
    <property type="match status" value="1"/>
</dbReference>
<dbReference type="CDD" id="cd00063">
    <property type="entry name" value="FN3"/>
    <property type="match status" value="1"/>
</dbReference>
<keyword evidence="8" id="KW-0624">Polysaccharide degradation</keyword>
<dbReference type="CDD" id="cd12215">
    <property type="entry name" value="ChiC_BD"/>
    <property type="match status" value="1"/>
</dbReference>
<dbReference type="GO" id="GO:0005576">
    <property type="term" value="C:extracellular region"/>
    <property type="evidence" value="ECO:0007669"/>
    <property type="project" value="InterPro"/>
</dbReference>
<dbReference type="GO" id="GO:0008061">
    <property type="term" value="F:chitin binding"/>
    <property type="evidence" value="ECO:0007669"/>
    <property type="project" value="InterPro"/>
</dbReference>
<evidence type="ECO:0000259" key="10">
    <source>
        <dbReference type="PROSITE" id="PS50853"/>
    </source>
</evidence>
<dbReference type="RefSeq" id="WP_166530391.1">
    <property type="nucleotide sequence ID" value="NZ_CP115959.1"/>
</dbReference>
<evidence type="ECO:0000256" key="3">
    <source>
        <dbReference type="ARBA" id="ARBA00012729"/>
    </source>
</evidence>